<name>A0A319ANY5_9EURO</name>
<evidence type="ECO:0000313" key="1">
    <source>
        <dbReference type="EMBL" id="PYH48202.1"/>
    </source>
</evidence>
<proteinExistence type="predicted"/>
<evidence type="ECO:0000313" key="2">
    <source>
        <dbReference type="Proteomes" id="UP000248349"/>
    </source>
</evidence>
<gene>
    <name evidence="1" type="ORF">BP01DRAFT_354048</name>
</gene>
<dbReference type="Proteomes" id="UP000248349">
    <property type="component" value="Unassembled WGS sequence"/>
</dbReference>
<dbReference type="EMBL" id="KZ821222">
    <property type="protein sequence ID" value="PYH48202.1"/>
    <property type="molecule type" value="Genomic_DNA"/>
</dbReference>
<accession>A0A319ANY5</accession>
<sequence length="64" mass="7478">MSCVYYCYGTDWVRHSSRVSRHGGYFRIQPGRGDFPGLSHKHHNKKKQHPTPVTYIMARNAVLF</sequence>
<keyword evidence="2" id="KW-1185">Reference proteome</keyword>
<dbReference type="AlphaFoldDB" id="A0A319ANY5"/>
<reference evidence="1 2" key="1">
    <citation type="submission" date="2016-12" db="EMBL/GenBank/DDBJ databases">
        <title>The genomes of Aspergillus section Nigri reveals drivers in fungal speciation.</title>
        <authorList>
            <consortium name="DOE Joint Genome Institute"/>
            <person name="Vesth T.C."/>
            <person name="Nybo J."/>
            <person name="Theobald S."/>
            <person name="Brandl J."/>
            <person name="Frisvad J.C."/>
            <person name="Nielsen K.F."/>
            <person name="Lyhne E.K."/>
            <person name="Kogle M.E."/>
            <person name="Kuo A."/>
            <person name="Riley R."/>
            <person name="Clum A."/>
            <person name="Nolan M."/>
            <person name="Lipzen A."/>
            <person name="Salamov A."/>
            <person name="Henrissat B."/>
            <person name="Wiebenga A."/>
            <person name="De Vries R.P."/>
            <person name="Grigoriev I.V."/>
            <person name="Mortensen U.H."/>
            <person name="Andersen M.R."/>
            <person name="Baker S.E."/>
        </authorList>
    </citation>
    <scope>NUCLEOTIDE SEQUENCE [LARGE SCALE GENOMIC DNA]</scope>
    <source>
        <strain evidence="1 2">JOP 1030-1</strain>
    </source>
</reference>
<organism evidence="1 2">
    <name type="scientific">Aspergillus saccharolyticus JOP 1030-1</name>
    <dbReference type="NCBI Taxonomy" id="1450539"/>
    <lineage>
        <taxon>Eukaryota</taxon>
        <taxon>Fungi</taxon>
        <taxon>Dikarya</taxon>
        <taxon>Ascomycota</taxon>
        <taxon>Pezizomycotina</taxon>
        <taxon>Eurotiomycetes</taxon>
        <taxon>Eurotiomycetidae</taxon>
        <taxon>Eurotiales</taxon>
        <taxon>Aspergillaceae</taxon>
        <taxon>Aspergillus</taxon>
        <taxon>Aspergillus subgen. Circumdati</taxon>
    </lineage>
</organism>
<dbReference type="GeneID" id="37075566"/>
<dbReference type="RefSeq" id="XP_025434184.1">
    <property type="nucleotide sequence ID" value="XM_025574338.1"/>
</dbReference>
<protein>
    <submittedName>
        <fullName evidence="1">Uncharacterized protein</fullName>
    </submittedName>
</protein>